<dbReference type="EMBL" id="FOHA01000021">
    <property type="protein sequence ID" value="SES04120.1"/>
    <property type="molecule type" value="Genomic_DNA"/>
</dbReference>
<accession>A0A1H9U3I0</accession>
<dbReference type="InterPro" id="IPR017871">
    <property type="entry name" value="ABC_transporter-like_CS"/>
</dbReference>
<reference evidence="10 11" key="1">
    <citation type="submission" date="2016-10" db="EMBL/GenBank/DDBJ databases">
        <authorList>
            <person name="de Groot N.N."/>
        </authorList>
    </citation>
    <scope>NUCLEOTIDE SEQUENCE [LARGE SCALE GENOMIC DNA]</scope>
    <source>
        <strain evidence="10 11">DSM 13760</strain>
    </source>
</reference>
<dbReference type="STRING" id="142588.SAMN04488559_12123"/>
<dbReference type="GO" id="GO:0005524">
    <property type="term" value="F:ATP binding"/>
    <property type="evidence" value="ECO:0007669"/>
    <property type="project" value="UniProtKB-KW"/>
</dbReference>
<organism evidence="10 11">
    <name type="scientific">Isobaculum melis</name>
    <dbReference type="NCBI Taxonomy" id="142588"/>
    <lineage>
        <taxon>Bacteria</taxon>
        <taxon>Bacillati</taxon>
        <taxon>Bacillota</taxon>
        <taxon>Bacilli</taxon>
        <taxon>Lactobacillales</taxon>
        <taxon>Carnobacteriaceae</taxon>
        <taxon>Isobaculum</taxon>
    </lineage>
</organism>
<dbReference type="InterPro" id="IPR003593">
    <property type="entry name" value="AAA+_ATPase"/>
</dbReference>
<dbReference type="PROSITE" id="PS50893">
    <property type="entry name" value="ABC_TRANSPORTER_2"/>
    <property type="match status" value="2"/>
</dbReference>
<evidence type="ECO:0000256" key="8">
    <source>
        <dbReference type="ARBA" id="ARBA00023136"/>
    </source>
</evidence>
<dbReference type="SMART" id="SM00382">
    <property type="entry name" value="AAA"/>
    <property type="match status" value="2"/>
</dbReference>
<keyword evidence="11" id="KW-1185">Reference proteome</keyword>
<dbReference type="GO" id="GO:0016887">
    <property type="term" value="F:ATP hydrolysis activity"/>
    <property type="evidence" value="ECO:0007669"/>
    <property type="project" value="InterPro"/>
</dbReference>
<dbReference type="PROSITE" id="PS00211">
    <property type="entry name" value="ABC_TRANSPORTER_1"/>
    <property type="match status" value="2"/>
</dbReference>
<evidence type="ECO:0000259" key="9">
    <source>
        <dbReference type="PROSITE" id="PS50893"/>
    </source>
</evidence>
<sequence>MVALAEIKDLTFSYPEEEESALVINSLVIEEGDFMVLAGSSGSGKTTLLRHFKKELWPVGERTGALFYQNKPYQELSGVLSATEIGMVFQNPENQIVMDNVMSELAFSLENIGCPSQIIEKRIAELISFLGFQDLLEQPIHTLSGGQKQLVNLAAVLILQPKLLILDEPTAQLDPIATRDFLGLLKRIHEELGITIVMSEHRLDEVLPLATKLVIMGAGRIIENSEPVTVIKKLWKEADKQLFIPQIPRLFLEMSLTALPFSVLAGQRALPSLYQPSVLKVEGEKEQDNPFLVANSIHFQYEKNGRSILRALNFSISKGEWIGIVGKNGTGKSTFLMVLAGLLTPRKGKVTLQGQSLNKLTQQMRYEKIGYVSQNPAYHFAYDTVFDEFYQRSLQLHLENPERAANEMLARLTIQHIANRQPLDCSGGEQQLVSLGLALLSNPEILLLDEPTKGLDPIRKYYLGLLLQQLKEEGTTIVMTTHDMEFAATYGTRAALLFDGKIISEGLTQDFFSDNFFYTTAINRLVRKQLSRALSWEDVIPYVKS</sequence>
<dbReference type="CDD" id="cd03225">
    <property type="entry name" value="ABC_cobalt_CbiO_domain1"/>
    <property type="match status" value="2"/>
</dbReference>
<proteinExistence type="inferred from homology"/>
<evidence type="ECO:0000256" key="6">
    <source>
        <dbReference type="ARBA" id="ARBA00022840"/>
    </source>
</evidence>
<dbReference type="Proteomes" id="UP000198948">
    <property type="component" value="Unassembled WGS sequence"/>
</dbReference>
<name>A0A1H9U3I0_9LACT</name>
<feature type="domain" description="ABC transporter" evidence="9">
    <location>
        <begin position="292"/>
        <end position="524"/>
    </location>
</feature>
<keyword evidence="7" id="KW-1278">Translocase</keyword>
<dbReference type="PANTHER" id="PTHR43553">
    <property type="entry name" value="HEAVY METAL TRANSPORTER"/>
    <property type="match status" value="1"/>
</dbReference>
<evidence type="ECO:0000313" key="10">
    <source>
        <dbReference type="EMBL" id="SES04120.1"/>
    </source>
</evidence>
<dbReference type="InterPro" id="IPR003439">
    <property type="entry name" value="ABC_transporter-like_ATP-bd"/>
</dbReference>
<dbReference type="Gene3D" id="3.40.50.300">
    <property type="entry name" value="P-loop containing nucleotide triphosphate hydrolases"/>
    <property type="match status" value="2"/>
</dbReference>
<keyword evidence="8" id="KW-0472">Membrane</keyword>
<evidence type="ECO:0000256" key="3">
    <source>
        <dbReference type="ARBA" id="ARBA00022448"/>
    </source>
</evidence>
<dbReference type="OrthoDB" id="501320at2"/>
<dbReference type="Pfam" id="PF00005">
    <property type="entry name" value="ABC_tran"/>
    <property type="match status" value="2"/>
</dbReference>
<dbReference type="AlphaFoldDB" id="A0A1H9U3I0"/>
<evidence type="ECO:0000256" key="5">
    <source>
        <dbReference type="ARBA" id="ARBA00022741"/>
    </source>
</evidence>
<dbReference type="InterPro" id="IPR050095">
    <property type="entry name" value="ECF_ABC_transporter_ATP-bd"/>
</dbReference>
<evidence type="ECO:0000256" key="4">
    <source>
        <dbReference type="ARBA" id="ARBA00022475"/>
    </source>
</evidence>
<evidence type="ECO:0000313" key="11">
    <source>
        <dbReference type="Proteomes" id="UP000198948"/>
    </source>
</evidence>
<dbReference type="InterPro" id="IPR027417">
    <property type="entry name" value="P-loop_NTPase"/>
</dbReference>
<evidence type="ECO:0000256" key="1">
    <source>
        <dbReference type="ARBA" id="ARBA00004202"/>
    </source>
</evidence>
<evidence type="ECO:0000256" key="2">
    <source>
        <dbReference type="ARBA" id="ARBA00005417"/>
    </source>
</evidence>
<keyword evidence="6 10" id="KW-0067">ATP-binding</keyword>
<keyword evidence="3" id="KW-0813">Transport</keyword>
<dbReference type="RefSeq" id="WP_092653719.1">
    <property type="nucleotide sequence ID" value="NZ_FOHA01000021.1"/>
</dbReference>
<dbReference type="GO" id="GO:0042626">
    <property type="term" value="F:ATPase-coupled transmembrane transporter activity"/>
    <property type="evidence" value="ECO:0007669"/>
    <property type="project" value="TreeGrafter"/>
</dbReference>
<comment type="similarity">
    <text evidence="2">Belongs to the ABC transporter superfamily.</text>
</comment>
<keyword evidence="4" id="KW-1003">Cell membrane</keyword>
<keyword evidence="5" id="KW-0547">Nucleotide-binding</keyword>
<evidence type="ECO:0000256" key="7">
    <source>
        <dbReference type="ARBA" id="ARBA00022967"/>
    </source>
</evidence>
<dbReference type="PANTHER" id="PTHR43553:SF24">
    <property type="entry name" value="ENERGY-COUPLING FACTOR TRANSPORTER ATP-BINDING PROTEIN ECFA1"/>
    <property type="match status" value="1"/>
</dbReference>
<gene>
    <name evidence="10" type="ORF">SAMN04488559_12123</name>
</gene>
<dbReference type="InterPro" id="IPR015856">
    <property type="entry name" value="ABC_transpr_CbiO/EcfA_su"/>
</dbReference>
<comment type="subcellular location">
    <subcellularLocation>
        <location evidence="1">Cell membrane</location>
        <topology evidence="1">Peripheral membrane protein</topology>
    </subcellularLocation>
</comment>
<dbReference type="SUPFAM" id="SSF52540">
    <property type="entry name" value="P-loop containing nucleoside triphosphate hydrolases"/>
    <property type="match status" value="2"/>
</dbReference>
<feature type="domain" description="ABC transporter" evidence="9">
    <location>
        <begin position="5"/>
        <end position="243"/>
    </location>
</feature>
<dbReference type="GO" id="GO:0043190">
    <property type="term" value="C:ATP-binding cassette (ABC) transporter complex"/>
    <property type="evidence" value="ECO:0007669"/>
    <property type="project" value="TreeGrafter"/>
</dbReference>
<protein>
    <submittedName>
        <fullName evidence="10">Energy-coupling factor transport system ATP-binding protein</fullName>
    </submittedName>
</protein>